<dbReference type="AlphaFoldDB" id="A0AAQ4DTY9"/>
<accession>A0AAQ4DTY9</accession>
<gene>
    <name evidence="1" type="ORF">V5799_007289</name>
</gene>
<reference evidence="1 2" key="1">
    <citation type="journal article" date="2023" name="Arcadia Sci">
        <title>De novo assembly of a long-read Amblyomma americanum tick genome.</title>
        <authorList>
            <person name="Chou S."/>
            <person name="Poskanzer K.E."/>
            <person name="Rollins M."/>
            <person name="Thuy-Boun P.S."/>
        </authorList>
    </citation>
    <scope>NUCLEOTIDE SEQUENCE [LARGE SCALE GENOMIC DNA]</scope>
    <source>
        <strain evidence="1">F_SG_1</strain>
        <tissue evidence="1">Salivary glands</tissue>
    </source>
</reference>
<protein>
    <submittedName>
        <fullName evidence="1">Uncharacterized protein</fullName>
    </submittedName>
</protein>
<keyword evidence="2" id="KW-1185">Reference proteome</keyword>
<evidence type="ECO:0000313" key="1">
    <source>
        <dbReference type="EMBL" id="KAK8765929.1"/>
    </source>
</evidence>
<dbReference type="EMBL" id="JARKHS020026858">
    <property type="protein sequence ID" value="KAK8765929.1"/>
    <property type="molecule type" value="Genomic_DNA"/>
</dbReference>
<proteinExistence type="predicted"/>
<name>A0AAQ4DTY9_AMBAM</name>
<evidence type="ECO:0000313" key="2">
    <source>
        <dbReference type="Proteomes" id="UP001321473"/>
    </source>
</evidence>
<comment type="caution">
    <text evidence="1">The sequence shown here is derived from an EMBL/GenBank/DDBJ whole genome shotgun (WGS) entry which is preliminary data.</text>
</comment>
<feature type="non-terminal residue" evidence="1">
    <location>
        <position position="1"/>
    </location>
</feature>
<sequence>RQSCPARRGEPLTEAGAQTSPSVDFVQEGWRCDHCALHMYGWSRGSMLPCWSLFVCS</sequence>
<organism evidence="1 2">
    <name type="scientific">Amblyomma americanum</name>
    <name type="common">Lone star tick</name>
    <dbReference type="NCBI Taxonomy" id="6943"/>
    <lineage>
        <taxon>Eukaryota</taxon>
        <taxon>Metazoa</taxon>
        <taxon>Ecdysozoa</taxon>
        <taxon>Arthropoda</taxon>
        <taxon>Chelicerata</taxon>
        <taxon>Arachnida</taxon>
        <taxon>Acari</taxon>
        <taxon>Parasitiformes</taxon>
        <taxon>Ixodida</taxon>
        <taxon>Ixodoidea</taxon>
        <taxon>Ixodidae</taxon>
        <taxon>Amblyomminae</taxon>
        <taxon>Amblyomma</taxon>
    </lineage>
</organism>
<dbReference type="Proteomes" id="UP001321473">
    <property type="component" value="Unassembled WGS sequence"/>
</dbReference>